<gene>
    <name evidence="1" type="ORF">SAMN05660649_04028</name>
</gene>
<sequence length="82" mass="8952">MKHAGFEEQAKEILIQVLPGCLNYLEQTGANSHSDLSMDELLNIATEIEGTETGHALTFSYQLIKAALATNQESGVRSQESE</sequence>
<dbReference type="EMBL" id="FOOX01000018">
    <property type="protein sequence ID" value="SFH14442.1"/>
    <property type="molecule type" value="Genomic_DNA"/>
</dbReference>
<reference evidence="2" key="1">
    <citation type="submission" date="2016-10" db="EMBL/GenBank/DDBJ databases">
        <authorList>
            <person name="Varghese N."/>
            <person name="Submissions S."/>
        </authorList>
    </citation>
    <scope>NUCLEOTIDE SEQUENCE [LARGE SCALE GENOMIC DNA]</scope>
    <source>
        <strain evidence="2">DSM 17038</strain>
    </source>
</reference>
<dbReference type="Proteomes" id="UP000199337">
    <property type="component" value="Unassembled WGS sequence"/>
</dbReference>
<dbReference type="OrthoDB" id="9976583at2"/>
<dbReference type="RefSeq" id="WP_092473731.1">
    <property type="nucleotide sequence ID" value="NZ_FOOX01000018.1"/>
</dbReference>
<organism evidence="1 2">
    <name type="scientific">Desulfotruncus arcticus DSM 17038</name>
    <dbReference type="NCBI Taxonomy" id="1121424"/>
    <lineage>
        <taxon>Bacteria</taxon>
        <taxon>Bacillati</taxon>
        <taxon>Bacillota</taxon>
        <taxon>Clostridia</taxon>
        <taxon>Eubacteriales</taxon>
        <taxon>Desulfallaceae</taxon>
        <taxon>Desulfotruncus</taxon>
    </lineage>
</organism>
<protein>
    <submittedName>
        <fullName evidence="1">Uncharacterized protein</fullName>
    </submittedName>
</protein>
<dbReference type="STRING" id="341036.SAMN05660649_04028"/>
<name>A0A1I2XM06_9FIRM</name>
<proteinExistence type="predicted"/>
<keyword evidence="2" id="KW-1185">Reference proteome</keyword>
<dbReference type="AlphaFoldDB" id="A0A1I2XM06"/>
<accession>A0A1I2XM06</accession>
<evidence type="ECO:0000313" key="1">
    <source>
        <dbReference type="EMBL" id="SFH14442.1"/>
    </source>
</evidence>
<evidence type="ECO:0000313" key="2">
    <source>
        <dbReference type="Proteomes" id="UP000199337"/>
    </source>
</evidence>